<dbReference type="Proteomes" id="UP001162480">
    <property type="component" value="Chromosome 7"/>
</dbReference>
<dbReference type="EMBL" id="OX597820">
    <property type="protein sequence ID" value="CAI9725585.1"/>
    <property type="molecule type" value="Genomic_DNA"/>
</dbReference>
<evidence type="ECO:0000313" key="2">
    <source>
        <dbReference type="Proteomes" id="UP001162480"/>
    </source>
</evidence>
<gene>
    <name evidence="1" type="ORF">OCTVUL_1B001699</name>
</gene>
<name>A0AA36F670_OCTVU</name>
<evidence type="ECO:0000313" key="1">
    <source>
        <dbReference type="EMBL" id="CAI9725585.1"/>
    </source>
</evidence>
<proteinExistence type="predicted"/>
<organism evidence="1 2">
    <name type="scientific">Octopus vulgaris</name>
    <name type="common">Common octopus</name>
    <dbReference type="NCBI Taxonomy" id="6645"/>
    <lineage>
        <taxon>Eukaryota</taxon>
        <taxon>Metazoa</taxon>
        <taxon>Spiralia</taxon>
        <taxon>Lophotrochozoa</taxon>
        <taxon>Mollusca</taxon>
        <taxon>Cephalopoda</taxon>
        <taxon>Coleoidea</taxon>
        <taxon>Octopodiformes</taxon>
        <taxon>Octopoda</taxon>
        <taxon>Incirrata</taxon>
        <taxon>Octopodidae</taxon>
        <taxon>Octopus</taxon>
    </lineage>
</organism>
<protein>
    <submittedName>
        <fullName evidence="1">Uncharacterized protein</fullName>
    </submittedName>
</protein>
<dbReference type="AlphaFoldDB" id="A0AA36F670"/>
<accession>A0AA36F670</accession>
<reference evidence="1" key="1">
    <citation type="submission" date="2023-08" db="EMBL/GenBank/DDBJ databases">
        <authorList>
            <person name="Alioto T."/>
            <person name="Alioto T."/>
            <person name="Gomez Garrido J."/>
        </authorList>
    </citation>
    <scope>NUCLEOTIDE SEQUENCE</scope>
</reference>
<sequence length="154" mass="17156">MVLLPDVHRISVAYHVVTPPTTPKKPYRKIFSSKLNRFSLLTNFLLADSDNASFRPFGLHRLPTYRLAVKNLKVFVYEIPLLIVDVGSGSESGSNDVTHGIADGADGCSSLCSSMAMVMSMMSVWMSWLVYAFGNPRYYRHRIPIDATPNETGI</sequence>
<keyword evidence="2" id="KW-1185">Reference proteome</keyword>